<feature type="compositionally biased region" description="Low complexity" evidence="1">
    <location>
        <begin position="96"/>
        <end position="118"/>
    </location>
</feature>
<evidence type="ECO:0000256" key="1">
    <source>
        <dbReference type="SAM" id="MobiDB-lite"/>
    </source>
</evidence>
<protein>
    <submittedName>
        <fullName evidence="2">Uncharacterized protein</fullName>
    </submittedName>
</protein>
<name>A0A834UB16_VESPE</name>
<accession>A0A834UB16</accession>
<dbReference type="AlphaFoldDB" id="A0A834UB16"/>
<feature type="compositionally biased region" description="Low complexity" evidence="1">
    <location>
        <begin position="76"/>
        <end position="85"/>
    </location>
</feature>
<feature type="compositionally biased region" description="Gly residues" evidence="1">
    <location>
        <begin position="86"/>
        <end position="95"/>
    </location>
</feature>
<dbReference type="EMBL" id="JACSDY010000005">
    <property type="protein sequence ID" value="KAF7427202.1"/>
    <property type="molecule type" value="Genomic_DNA"/>
</dbReference>
<evidence type="ECO:0000313" key="3">
    <source>
        <dbReference type="Proteomes" id="UP000600918"/>
    </source>
</evidence>
<feature type="region of interest" description="Disordered" evidence="1">
    <location>
        <begin position="1"/>
        <end position="32"/>
    </location>
</feature>
<gene>
    <name evidence="2" type="ORF">H0235_006896</name>
</gene>
<feature type="region of interest" description="Disordered" evidence="1">
    <location>
        <begin position="76"/>
        <end position="118"/>
    </location>
</feature>
<feature type="compositionally biased region" description="Basic and acidic residues" evidence="1">
    <location>
        <begin position="1"/>
        <end position="10"/>
    </location>
</feature>
<sequence>MGNSKNEKNSRAPSRKTAIEDSSEFPHDIFHGMSEYERTERPFSIVSAGNASVEPQTAASDECLTWANTAASAAATTTVSISSNSNGGGGDGDGGSSSNKAEAVAAATAAPAAPAPTAAAPAAAAAAPAVAGCAYIRGVAF</sequence>
<evidence type="ECO:0000313" key="2">
    <source>
        <dbReference type="EMBL" id="KAF7427202.1"/>
    </source>
</evidence>
<comment type="caution">
    <text evidence="2">The sequence shown here is derived from an EMBL/GenBank/DDBJ whole genome shotgun (WGS) entry which is preliminary data.</text>
</comment>
<reference evidence="2" key="1">
    <citation type="journal article" date="2020" name="G3 (Bethesda)">
        <title>High-Quality Assemblies for Three Invasive Social Wasps from the &lt;i&gt;Vespula&lt;/i&gt; Genus.</title>
        <authorList>
            <person name="Harrop T.W.R."/>
            <person name="Guhlin J."/>
            <person name="McLaughlin G.M."/>
            <person name="Permina E."/>
            <person name="Stockwell P."/>
            <person name="Gilligan J."/>
            <person name="Le Lec M.F."/>
            <person name="Gruber M.A.M."/>
            <person name="Quinn O."/>
            <person name="Lovegrove M."/>
            <person name="Duncan E.J."/>
            <person name="Remnant E.J."/>
            <person name="Van Eeckhoven J."/>
            <person name="Graham B."/>
            <person name="Knapp R.A."/>
            <person name="Langford K.W."/>
            <person name="Kronenberg Z."/>
            <person name="Press M.O."/>
            <person name="Eacker S.M."/>
            <person name="Wilson-Rankin E.E."/>
            <person name="Purcell J."/>
            <person name="Lester P.J."/>
            <person name="Dearden P.K."/>
        </authorList>
    </citation>
    <scope>NUCLEOTIDE SEQUENCE</scope>
    <source>
        <strain evidence="2">Volc-1</strain>
    </source>
</reference>
<organism evidence="2 3">
    <name type="scientific">Vespula pensylvanica</name>
    <name type="common">Western yellow jacket</name>
    <name type="synonym">Wasp</name>
    <dbReference type="NCBI Taxonomy" id="30213"/>
    <lineage>
        <taxon>Eukaryota</taxon>
        <taxon>Metazoa</taxon>
        <taxon>Ecdysozoa</taxon>
        <taxon>Arthropoda</taxon>
        <taxon>Hexapoda</taxon>
        <taxon>Insecta</taxon>
        <taxon>Pterygota</taxon>
        <taxon>Neoptera</taxon>
        <taxon>Endopterygota</taxon>
        <taxon>Hymenoptera</taxon>
        <taxon>Apocrita</taxon>
        <taxon>Aculeata</taxon>
        <taxon>Vespoidea</taxon>
        <taxon>Vespidae</taxon>
        <taxon>Vespinae</taxon>
        <taxon>Vespula</taxon>
    </lineage>
</organism>
<dbReference type="Proteomes" id="UP000600918">
    <property type="component" value="Unassembled WGS sequence"/>
</dbReference>
<proteinExistence type="predicted"/>
<keyword evidence="3" id="KW-1185">Reference proteome</keyword>